<comment type="pathway">
    <text evidence="2">Organic acid metabolism; glycolate biosynthesis; glycolate from 2-phosphoglycolate: step 1/1.</text>
</comment>
<keyword evidence="6" id="KW-0460">Magnesium</keyword>
<dbReference type="SFLD" id="SFLDS00003">
    <property type="entry name" value="Haloacid_Dehalogenase"/>
    <property type="match status" value="1"/>
</dbReference>
<dbReference type="GO" id="GO:0006281">
    <property type="term" value="P:DNA repair"/>
    <property type="evidence" value="ECO:0007669"/>
    <property type="project" value="TreeGrafter"/>
</dbReference>
<keyword evidence="10" id="KW-1185">Reference proteome</keyword>
<dbReference type="InterPro" id="IPR041492">
    <property type="entry name" value="HAD_2"/>
</dbReference>
<dbReference type="NCBIfam" id="TIGR01509">
    <property type="entry name" value="HAD-SF-IA-v3"/>
    <property type="match status" value="1"/>
</dbReference>
<keyword evidence="5 9" id="KW-0378">Hydrolase</keyword>
<evidence type="ECO:0000256" key="6">
    <source>
        <dbReference type="ARBA" id="ARBA00022842"/>
    </source>
</evidence>
<comment type="function">
    <text evidence="8">Specifically catalyzes the dephosphorylation of 2-phosphoglycolate. Is involved in the dissimilation of the intracellular 2-phosphoglycolate formed during the DNA repair of 3'-phosphoglycolate ends, a major class of DNA lesions induced by oxidative stress.</text>
</comment>
<evidence type="ECO:0000256" key="2">
    <source>
        <dbReference type="ARBA" id="ARBA00004818"/>
    </source>
</evidence>
<sequence length="219" mass="24206">MRPEAVFFDLDGTLADTAPDLGGALNTLLASRFLPAVLPERYRPMAGHGSVALLALAGITPQSADFARWQQDYLNEYARREHQSSTLFDGVADLLDGLARRGLTWGIITNKPQRFTERLLAKLALPVPPDVVVCGDTCAEPKPSALPMLYACEQTGVPPEHCLYVGDAERDMQAGRAAGMTTVLARWGYIPAHERPQQWDWDYEVYEPADILTLPCFFD</sequence>
<evidence type="ECO:0000256" key="8">
    <source>
        <dbReference type="ARBA" id="ARBA00059247"/>
    </source>
</evidence>
<dbReference type="InterPro" id="IPR050155">
    <property type="entry name" value="HAD-like_hydrolase_sf"/>
</dbReference>
<evidence type="ECO:0000256" key="1">
    <source>
        <dbReference type="ARBA" id="ARBA00000830"/>
    </source>
</evidence>
<dbReference type="Gene3D" id="3.40.50.1000">
    <property type="entry name" value="HAD superfamily/HAD-like"/>
    <property type="match status" value="1"/>
</dbReference>
<dbReference type="AlphaFoldDB" id="A0A8T9MSG7"/>
<dbReference type="InterPro" id="IPR023198">
    <property type="entry name" value="PGP-like_dom2"/>
</dbReference>
<dbReference type="SFLD" id="SFLDG01129">
    <property type="entry name" value="C1.5:_HAD__Beta-PGM__Phosphata"/>
    <property type="match status" value="1"/>
</dbReference>
<dbReference type="Gene3D" id="1.10.150.240">
    <property type="entry name" value="Putative phosphatase, domain 2"/>
    <property type="match status" value="1"/>
</dbReference>
<gene>
    <name evidence="9" type="ORF">LVJ77_06865</name>
</gene>
<comment type="catalytic activity">
    <reaction evidence="1">
        <text>2-phosphoglycolate + H2O = glycolate + phosphate</text>
        <dbReference type="Rhea" id="RHEA:14369"/>
        <dbReference type="ChEBI" id="CHEBI:15377"/>
        <dbReference type="ChEBI" id="CHEBI:29805"/>
        <dbReference type="ChEBI" id="CHEBI:43474"/>
        <dbReference type="ChEBI" id="CHEBI:58033"/>
        <dbReference type="EC" id="3.1.3.18"/>
    </reaction>
</comment>
<dbReference type="GO" id="GO:0046872">
    <property type="term" value="F:metal ion binding"/>
    <property type="evidence" value="ECO:0007669"/>
    <property type="project" value="UniProtKB-KW"/>
</dbReference>
<dbReference type="GO" id="GO:0005829">
    <property type="term" value="C:cytosol"/>
    <property type="evidence" value="ECO:0007669"/>
    <property type="project" value="TreeGrafter"/>
</dbReference>
<dbReference type="EC" id="3.1.3.18" evidence="3"/>
<dbReference type="EMBL" id="CP091521">
    <property type="protein sequence ID" value="UOP04169.1"/>
    <property type="molecule type" value="Genomic_DNA"/>
</dbReference>
<evidence type="ECO:0000256" key="3">
    <source>
        <dbReference type="ARBA" id="ARBA00013078"/>
    </source>
</evidence>
<dbReference type="InterPro" id="IPR023214">
    <property type="entry name" value="HAD_sf"/>
</dbReference>
<dbReference type="RefSeq" id="WP_027009180.1">
    <property type="nucleotide sequence ID" value="NZ_CP091521.1"/>
</dbReference>
<dbReference type="Pfam" id="PF13419">
    <property type="entry name" value="HAD_2"/>
    <property type="match status" value="1"/>
</dbReference>
<dbReference type="NCBIfam" id="TIGR01549">
    <property type="entry name" value="HAD-SF-IA-v1"/>
    <property type="match status" value="1"/>
</dbReference>
<dbReference type="FunFam" id="3.40.50.1000:FF:000022">
    <property type="entry name" value="Phosphoglycolate phosphatase"/>
    <property type="match status" value="1"/>
</dbReference>
<dbReference type="PANTHER" id="PTHR43434:SF23">
    <property type="entry name" value="PHOSPHOGLYCOLATE PHOSPHATASE"/>
    <property type="match status" value="1"/>
</dbReference>
<evidence type="ECO:0000256" key="4">
    <source>
        <dbReference type="ARBA" id="ARBA00022723"/>
    </source>
</evidence>
<evidence type="ECO:0000313" key="10">
    <source>
        <dbReference type="Proteomes" id="UP000831534"/>
    </source>
</evidence>
<proteinExistence type="predicted"/>
<dbReference type="PANTHER" id="PTHR43434">
    <property type="entry name" value="PHOSPHOGLYCOLATE PHOSPHATASE"/>
    <property type="match status" value="1"/>
</dbReference>
<dbReference type="SFLD" id="SFLDG01135">
    <property type="entry name" value="C1.5.6:_HAD__Beta-PGM__Phospha"/>
    <property type="match status" value="1"/>
</dbReference>
<accession>A0A8T9MSG7</accession>
<keyword evidence="7" id="KW-0119">Carbohydrate metabolism</keyword>
<evidence type="ECO:0000313" key="9">
    <source>
        <dbReference type="EMBL" id="UOP04169.1"/>
    </source>
</evidence>
<dbReference type="GO" id="GO:0008967">
    <property type="term" value="F:phosphoglycolate phosphatase activity"/>
    <property type="evidence" value="ECO:0007669"/>
    <property type="project" value="UniProtKB-EC"/>
</dbReference>
<dbReference type="KEGG" id="ckh:LVJ77_06865"/>
<keyword evidence="4" id="KW-0479">Metal-binding</keyword>
<dbReference type="InterPro" id="IPR036412">
    <property type="entry name" value="HAD-like_sf"/>
</dbReference>
<evidence type="ECO:0000256" key="5">
    <source>
        <dbReference type="ARBA" id="ARBA00022801"/>
    </source>
</evidence>
<dbReference type="Proteomes" id="UP000831534">
    <property type="component" value="Chromosome"/>
</dbReference>
<reference evidence="9" key="2">
    <citation type="submission" date="2024-09" db="EMBL/GenBank/DDBJ databases">
        <authorList>
            <person name="Veyrier F.J."/>
        </authorList>
    </citation>
    <scope>NUCLEOTIDE SEQUENCE</scope>
    <source>
        <strain evidence="9">17694</strain>
    </source>
</reference>
<evidence type="ECO:0000256" key="7">
    <source>
        <dbReference type="ARBA" id="ARBA00023277"/>
    </source>
</evidence>
<name>A0A8T9MSG7_9NEIS</name>
<protein>
    <recommendedName>
        <fullName evidence="3">phosphoglycolate phosphatase</fullName>
        <ecNumber evidence="3">3.1.3.18</ecNumber>
    </recommendedName>
</protein>
<organism evidence="9 10">
    <name type="scientific">Conchiformibius kuhniae</name>
    <dbReference type="NCBI Taxonomy" id="211502"/>
    <lineage>
        <taxon>Bacteria</taxon>
        <taxon>Pseudomonadati</taxon>
        <taxon>Pseudomonadota</taxon>
        <taxon>Betaproteobacteria</taxon>
        <taxon>Neisseriales</taxon>
        <taxon>Neisseriaceae</taxon>
        <taxon>Conchiformibius</taxon>
    </lineage>
</organism>
<reference evidence="9" key="1">
    <citation type="journal article" date="2022" name="Res Sq">
        <title>Evolution of multicellular longitudinally dividing oral cavity symbionts (Neisseriaceae).</title>
        <authorList>
            <person name="Nyongesa S."/>
            <person name="Weber P."/>
            <person name="Bernet E."/>
            <person name="Pullido F."/>
            <person name="Nieckarz M."/>
            <person name="Delaby M."/>
            <person name="Nieves C."/>
            <person name="Viehboeck T."/>
            <person name="Krause N."/>
            <person name="Rivera-Millot A."/>
            <person name="Nakamura A."/>
            <person name="Vischer N."/>
            <person name="VanNieuwenhze M."/>
            <person name="Brun Y."/>
            <person name="Cava F."/>
            <person name="Bulgheresi S."/>
            <person name="Veyrier F."/>
        </authorList>
    </citation>
    <scope>NUCLEOTIDE SEQUENCE</scope>
    <source>
        <strain evidence="9">17694</strain>
    </source>
</reference>
<dbReference type="SUPFAM" id="SSF56784">
    <property type="entry name" value="HAD-like"/>
    <property type="match status" value="1"/>
</dbReference>
<dbReference type="InterPro" id="IPR006439">
    <property type="entry name" value="HAD-SF_hydro_IA"/>
</dbReference>